<protein>
    <submittedName>
        <fullName evidence="2">Hypothetical_protein</fullName>
    </submittedName>
</protein>
<proteinExistence type="predicted"/>
<dbReference type="EMBL" id="CAXDID020000461">
    <property type="protein sequence ID" value="CAL6093859.1"/>
    <property type="molecule type" value="Genomic_DNA"/>
</dbReference>
<evidence type="ECO:0000313" key="2">
    <source>
        <dbReference type="EMBL" id="CAL6093859.1"/>
    </source>
</evidence>
<name>A0AA86TIB0_9EUKA</name>
<dbReference type="Proteomes" id="UP001642409">
    <property type="component" value="Unassembled WGS sequence"/>
</dbReference>
<comment type="caution">
    <text evidence="1">The sequence shown here is derived from an EMBL/GenBank/DDBJ whole genome shotgun (WGS) entry which is preliminary data.</text>
</comment>
<dbReference type="EMBL" id="CATOUU010000109">
    <property type="protein sequence ID" value="CAI9916737.1"/>
    <property type="molecule type" value="Genomic_DNA"/>
</dbReference>
<dbReference type="AlphaFoldDB" id="A0AA86TIB0"/>
<evidence type="ECO:0000313" key="3">
    <source>
        <dbReference type="Proteomes" id="UP001642409"/>
    </source>
</evidence>
<gene>
    <name evidence="1" type="ORF">HINF_LOCUS4382</name>
    <name evidence="2" type="ORF">HINF_LOCUS67192</name>
</gene>
<sequence>MDFRMIAKHEKTYWTNIIGLKIQQLLKDLTSISVTQRLKDGIAKRHIIVMINITHLYQYISGIYISVRTISKLIYVNYQIIPVILRAKVDQLIWKITGMPLLRFWNRCHSTNVNITARALVEANIL</sequence>
<reference evidence="2 3" key="2">
    <citation type="submission" date="2024-07" db="EMBL/GenBank/DDBJ databases">
        <authorList>
            <person name="Akdeniz Z."/>
        </authorList>
    </citation>
    <scope>NUCLEOTIDE SEQUENCE [LARGE SCALE GENOMIC DNA]</scope>
</reference>
<keyword evidence="3" id="KW-1185">Reference proteome</keyword>
<reference evidence="1" key="1">
    <citation type="submission" date="2023-06" db="EMBL/GenBank/DDBJ databases">
        <authorList>
            <person name="Kurt Z."/>
        </authorList>
    </citation>
    <scope>NUCLEOTIDE SEQUENCE</scope>
</reference>
<organism evidence="1">
    <name type="scientific">Hexamita inflata</name>
    <dbReference type="NCBI Taxonomy" id="28002"/>
    <lineage>
        <taxon>Eukaryota</taxon>
        <taxon>Metamonada</taxon>
        <taxon>Diplomonadida</taxon>
        <taxon>Hexamitidae</taxon>
        <taxon>Hexamitinae</taxon>
        <taxon>Hexamita</taxon>
    </lineage>
</organism>
<accession>A0AA86TIB0</accession>
<evidence type="ECO:0000313" key="1">
    <source>
        <dbReference type="EMBL" id="CAI9916737.1"/>
    </source>
</evidence>